<comment type="function">
    <text evidence="9">GTP hydrolase that promotes the GTP-dependent binding of aminoacyl-tRNA to the A-site of ribosomes during protein biosynthesis.</text>
</comment>
<keyword evidence="8 9" id="KW-0342">GTP-binding</keyword>
<dbReference type="Pfam" id="PF03144">
    <property type="entry name" value="GTP_EFTU_D2"/>
    <property type="match status" value="1"/>
</dbReference>
<dbReference type="InterPro" id="IPR031157">
    <property type="entry name" value="G_TR_CS"/>
</dbReference>
<feature type="binding site" evidence="9">
    <location>
        <position position="21"/>
    </location>
    <ligand>
        <name>Mg(2+)</name>
        <dbReference type="ChEBI" id="CHEBI:18420"/>
    </ligand>
</feature>
<dbReference type="Pfam" id="PF22594">
    <property type="entry name" value="GTP-eEF1A_C"/>
    <property type="match status" value="1"/>
</dbReference>
<comment type="similarity">
    <text evidence="9">Belongs to the TRAFAC class translation factor GTPase superfamily. Classic translation factor GTPase family. EF-Tu/EF-1A subfamily.</text>
</comment>
<comment type="caution">
    <text evidence="9">Lacks conserved residue(s) required for the propagation of feature annotation.</text>
</comment>
<dbReference type="SUPFAM" id="SSF52540">
    <property type="entry name" value="P-loop containing nucleoside triphosphate hydrolases"/>
    <property type="match status" value="1"/>
</dbReference>
<keyword evidence="3 9" id="KW-0479">Metal-binding</keyword>
<dbReference type="PANTHER" id="PTHR23115">
    <property type="entry name" value="TRANSLATION FACTOR"/>
    <property type="match status" value="1"/>
</dbReference>
<evidence type="ECO:0000256" key="5">
    <source>
        <dbReference type="ARBA" id="ARBA00022768"/>
    </source>
</evidence>
<dbReference type="InterPro" id="IPR004539">
    <property type="entry name" value="Transl_elong_EF1A_euk/arc"/>
</dbReference>
<dbReference type="CDD" id="cd03693">
    <property type="entry name" value="EF1_alpha_II"/>
    <property type="match status" value="1"/>
</dbReference>
<dbReference type="InterPro" id="IPR050100">
    <property type="entry name" value="TRAFAC_GTPase_members"/>
</dbReference>
<dbReference type="PRINTS" id="PR00315">
    <property type="entry name" value="ELONGATNFCT"/>
</dbReference>
<comment type="subcellular location">
    <subcellularLocation>
        <location evidence="1 9">Cytoplasm</location>
    </subcellularLocation>
</comment>
<dbReference type="GO" id="GO:0005525">
    <property type="term" value="F:GTP binding"/>
    <property type="evidence" value="ECO:0007669"/>
    <property type="project" value="UniProtKB-UniRule"/>
</dbReference>
<evidence type="ECO:0000256" key="9">
    <source>
        <dbReference type="HAMAP-Rule" id="MF_00118"/>
    </source>
</evidence>
<dbReference type="EC" id="3.6.5.3" evidence="9"/>
<dbReference type="NCBIfam" id="NF008969">
    <property type="entry name" value="PRK12317.1"/>
    <property type="match status" value="1"/>
</dbReference>
<evidence type="ECO:0000256" key="1">
    <source>
        <dbReference type="ARBA" id="ARBA00004496"/>
    </source>
</evidence>
<dbReference type="InterPro" id="IPR004161">
    <property type="entry name" value="EFTu-like_2"/>
</dbReference>
<evidence type="ECO:0000259" key="10">
    <source>
        <dbReference type="PROSITE" id="PS51722"/>
    </source>
</evidence>
<dbReference type="SUPFAM" id="SSF50447">
    <property type="entry name" value="Translation proteins"/>
    <property type="match status" value="1"/>
</dbReference>
<dbReference type="CDD" id="cd03705">
    <property type="entry name" value="EF1_alpha_III"/>
    <property type="match status" value="1"/>
</dbReference>
<proteinExistence type="inferred from homology"/>
<dbReference type="InterPro" id="IPR005225">
    <property type="entry name" value="Small_GTP-bd"/>
</dbReference>
<evidence type="ECO:0000256" key="8">
    <source>
        <dbReference type="ARBA" id="ARBA00023134"/>
    </source>
</evidence>
<dbReference type="NCBIfam" id="TIGR00231">
    <property type="entry name" value="small_GTP"/>
    <property type="match status" value="1"/>
</dbReference>
<dbReference type="GO" id="GO:0003746">
    <property type="term" value="F:translation elongation factor activity"/>
    <property type="evidence" value="ECO:0007669"/>
    <property type="project" value="UniProtKB-UniRule"/>
</dbReference>
<sequence length="423" mass="46395">MAETKPHMNLIFIGHVDSGKSTTVGRLLYETGSFSEQDKAKIQKDIETLGKVDFEFAYFLDTSGEERKKGVTIDLSHEKFVTDKYEFTIIDAPGHVDFIKNMITGASEADAAVLVVDAKEGVMQQTREHVYLARVFGIKNLIIAMNKMDLLNYDEAKYKEVKDSVMKVVKASYSNAESLNYIPISSKNGENLKIKSDKMAWYTGPTLLEALNNLPLPDRPTQLPLRIPIEDVYSIQGVGTVPVGKVVSGVMKPGDKIVFEPSHVNAEVKSIQMHYQNLDQAQPGDNIGFNVRGIEKEQVKRGDIVGLVSAPPTVVTEFTAQIIVLNHPTAISAGYSPVLHAHTAQVPVKFKKILKRLDPKTGQTAEENPATIKQGDAAIVVLEPLKPLSIEKSDVIPQLAGFAIRDMGLTIAAGRCIDLVAKT</sequence>
<dbReference type="HAMAP" id="MF_00118_A">
    <property type="entry name" value="EF_Tu_A"/>
    <property type="match status" value="1"/>
</dbReference>
<dbReference type="EMBL" id="GG730077">
    <property type="protein sequence ID" value="EEZ92468.1"/>
    <property type="molecule type" value="Genomic_DNA"/>
</dbReference>
<dbReference type="InterPro" id="IPR027417">
    <property type="entry name" value="P-loop_NTPase"/>
</dbReference>
<dbReference type="AlphaFoldDB" id="D2EGP8"/>
<keyword evidence="4 9" id="KW-0547">Nucleotide-binding</keyword>
<dbReference type="InterPro" id="IPR000795">
    <property type="entry name" value="T_Tr_GTP-bd_dom"/>
</dbReference>
<dbReference type="InterPro" id="IPR009001">
    <property type="entry name" value="Transl_elong_EF1A/Init_IF2_C"/>
</dbReference>
<reference evidence="11 12" key="1">
    <citation type="journal article" date="2010" name="Proc. Natl. Acad. Sci. U.S.A.">
        <title>Enigmatic, ultrasmall, uncultivated Archaea.</title>
        <authorList>
            <person name="Baker B.J."/>
            <person name="Comolli L.R."/>
            <person name="Dick G.J."/>
            <person name="Hauser L.J."/>
            <person name="Hyatt D."/>
            <person name="Dill B.D."/>
            <person name="Land M.L."/>
            <person name="Verberkmoes N.C."/>
            <person name="Hettich R.L."/>
            <person name="Banfield J.F."/>
        </authorList>
    </citation>
    <scope>NUCLEOTIDE SEQUENCE [LARGE SCALE GENOMIC DNA]</scope>
</reference>
<name>D2EGP8_PARA4</name>
<keyword evidence="7 9" id="KW-0648">Protein biosynthesis</keyword>
<dbReference type="SUPFAM" id="SSF50465">
    <property type="entry name" value="EF-Tu/eEF-1alpha/eIF2-gamma C-terminal domain"/>
    <property type="match status" value="1"/>
</dbReference>
<dbReference type="PROSITE" id="PS00301">
    <property type="entry name" value="G_TR_1"/>
    <property type="match status" value="1"/>
</dbReference>
<dbReference type="GO" id="GO:0005737">
    <property type="term" value="C:cytoplasm"/>
    <property type="evidence" value="ECO:0007669"/>
    <property type="project" value="UniProtKB-SubCell"/>
</dbReference>
<keyword evidence="6 9" id="KW-0460">Magnesium</keyword>
<comment type="catalytic activity">
    <reaction evidence="9">
        <text>GTP + H2O = GDP + phosphate + H(+)</text>
        <dbReference type="Rhea" id="RHEA:19669"/>
        <dbReference type="ChEBI" id="CHEBI:15377"/>
        <dbReference type="ChEBI" id="CHEBI:15378"/>
        <dbReference type="ChEBI" id="CHEBI:37565"/>
        <dbReference type="ChEBI" id="CHEBI:43474"/>
        <dbReference type="ChEBI" id="CHEBI:58189"/>
        <dbReference type="EC" id="3.6.5.3"/>
    </reaction>
</comment>
<dbReference type="Proteomes" id="UP000009375">
    <property type="component" value="Unassembled WGS sequence"/>
</dbReference>
<dbReference type="Gene3D" id="3.40.50.300">
    <property type="entry name" value="P-loop containing nucleotide triphosphate hydrolases"/>
    <property type="match status" value="1"/>
</dbReference>
<keyword evidence="9" id="KW-0378">Hydrolase</keyword>
<dbReference type="Pfam" id="PF00009">
    <property type="entry name" value="GTP_EFTU"/>
    <property type="match status" value="1"/>
</dbReference>
<dbReference type="FunFam" id="2.40.30.10:FF:000020">
    <property type="entry name" value="Translation elongation factor EF-1"/>
    <property type="match status" value="1"/>
</dbReference>
<evidence type="ECO:0000313" key="11">
    <source>
        <dbReference type="EMBL" id="EEZ92468.1"/>
    </source>
</evidence>
<feature type="domain" description="Tr-type G" evidence="10">
    <location>
        <begin position="5"/>
        <end position="221"/>
    </location>
</feature>
<accession>D2EGP8</accession>
<dbReference type="GO" id="GO:0003924">
    <property type="term" value="F:GTPase activity"/>
    <property type="evidence" value="ECO:0007669"/>
    <property type="project" value="UniProtKB-UniRule"/>
</dbReference>
<evidence type="ECO:0000256" key="3">
    <source>
        <dbReference type="ARBA" id="ARBA00022723"/>
    </source>
</evidence>
<evidence type="ECO:0000256" key="4">
    <source>
        <dbReference type="ARBA" id="ARBA00022741"/>
    </source>
</evidence>
<dbReference type="InterPro" id="IPR054696">
    <property type="entry name" value="GTP-eEF1A_C"/>
</dbReference>
<dbReference type="NCBIfam" id="TIGR00483">
    <property type="entry name" value="EF-1_alpha"/>
    <property type="match status" value="1"/>
</dbReference>
<dbReference type="Gene3D" id="2.40.30.10">
    <property type="entry name" value="Translation factors"/>
    <property type="match status" value="2"/>
</dbReference>
<dbReference type="InterPro" id="IPR009000">
    <property type="entry name" value="Transl_B-barrel_sf"/>
</dbReference>
<evidence type="ECO:0000256" key="7">
    <source>
        <dbReference type="ARBA" id="ARBA00022917"/>
    </source>
</evidence>
<keyword evidence="2 9" id="KW-0963">Cytoplasm</keyword>
<gene>
    <name evidence="9" type="primary">tuf</name>
    <name evidence="11" type="ORF">BJBARM4_0947</name>
</gene>
<protein>
    <recommendedName>
        <fullName evidence="9">Elongation factor 1-alpha</fullName>
        <shortName evidence="9">EF-1-alpha</shortName>
        <ecNumber evidence="9">3.6.5.3</ecNumber>
    </recommendedName>
    <alternativeName>
        <fullName evidence="9">Elongation factor Tu</fullName>
        <shortName evidence="9">EF-Tu</shortName>
    </alternativeName>
</protein>
<dbReference type="GO" id="GO:0000287">
    <property type="term" value="F:magnesium ion binding"/>
    <property type="evidence" value="ECO:0007669"/>
    <property type="project" value="UniProtKB-UniRule"/>
</dbReference>
<evidence type="ECO:0000313" key="12">
    <source>
        <dbReference type="Proteomes" id="UP000009375"/>
    </source>
</evidence>
<dbReference type="PROSITE" id="PS51722">
    <property type="entry name" value="G_TR_2"/>
    <property type="match status" value="1"/>
</dbReference>
<feature type="binding site" evidence="9">
    <location>
        <begin position="146"/>
        <end position="149"/>
    </location>
    <ligand>
        <name>GTP</name>
        <dbReference type="ChEBI" id="CHEBI:37565"/>
    </ligand>
</feature>
<organism evidence="11 12">
    <name type="scientific">Candidatus Parvarchaeum acidiphilum ARMAN-4</name>
    <dbReference type="NCBI Taxonomy" id="662760"/>
    <lineage>
        <taxon>Archaea</taxon>
        <taxon>Candidatus Parvarchaeota</taxon>
        <taxon>Candidatus Parvarchaeum</taxon>
    </lineage>
</organism>
<feature type="binding site" evidence="9">
    <location>
        <begin position="91"/>
        <end position="95"/>
    </location>
    <ligand>
        <name>GTP</name>
        <dbReference type="ChEBI" id="CHEBI:37565"/>
    </ligand>
</feature>
<evidence type="ECO:0000256" key="6">
    <source>
        <dbReference type="ARBA" id="ARBA00022842"/>
    </source>
</evidence>
<dbReference type="FunFam" id="2.40.30.10:FF:000005">
    <property type="entry name" value="Elongation factor 1-alpha"/>
    <property type="match status" value="1"/>
</dbReference>
<keyword evidence="5 9" id="KW-0251">Elongation factor</keyword>
<evidence type="ECO:0000256" key="2">
    <source>
        <dbReference type="ARBA" id="ARBA00022490"/>
    </source>
</evidence>